<keyword evidence="3" id="KW-0813">Transport</keyword>
<feature type="binding site" evidence="12">
    <location>
        <position position="327"/>
    </location>
    <ligand>
        <name>K(+)</name>
        <dbReference type="ChEBI" id="CHEBI:29103"/>
    </ligand>
</feature>
<name>A0A840DZX7_9BACT</name>
<feature type="transmembrane region" description="Helical" evidence="13">
    <location>
        <begin position="247"/>
        <end position="270"/>
    </location>
</feature>
<feature type="binding site" evidence="12">
    <location>
        <position position="123"/>
    </location>
    <ligand>
        <name>K(+)</name>
        <dbReference type="ChEBI" id="CHEBI:29103"/>
    </ligand>
</feature>
<keyword evidence="15" id="KW-1185">Reference proteome</keyword>
<evidence type="ECO:0000256" key="11">
    <source>
        <dbReference type="ARBA" id="ARBA00023136"/>
    </source>
</evidence>
<gene>
    <name evidence="14" type="ORF">GGR28_001441</name>
</gene>
<evidence type="ECO:0000313" key="14">
    <source>
        <dbReference type="EMBL" id="MBB4078824.1"/>
    </source>
</evidence>
<keyword evidence="12" id="KW-0479">Metal-binding</keyword>
<dbReference type="InterPro" id="IPR003445">
    <property type="entry name" value="Cat_transpt"/>
</dbReference>
<dbReference type="Pfam" id="PF02386">
    <property type="entry name" value="TrkH"/>
    <property type="match status" value="1"/>
</dbReference>
<feature type="binding site" evidence="12">
    <location>
        <position position="232"/>
    </location>
    <ligand>
        <name>K(+)</name>
        <dbReference type="ChEBI" id="CHEBI:29103"/>
    </ligand>
</feature>
<evidence type="ECO:0000256" key="4">
    <source>
        <dbReference type="ARBA" id="ARBA00022475"/>
    </source>
</evidence>
<evidence type="ECO:0000256" key="5">
    <source>
        <dbReference type="ARBA" id="ARBA00022519"/>
    </source>
</evidence>
<keyword evidence="10" id="KW-0406">Ion transport</keyword>
<feature type="transmembrane region" description="Helical" evidence="13">
    <location>
        <begin position="148"/>
        <end position="175"/>
    </location>
</feature>
<keyword evidence="11 13" id="KW-0472">Membrane</keyword>
<sequence length="494" mass="54487">MHQLINFWPIARVISVLLLIIGMMMWTGIPFSAYYGESVLPLLYAGLTTITAAGILWLTTQRRPSDDTLPRPADVNIRKREGYLIVALSWTAMVSFGMLPYLYSGMLPDVVDALFETVSGMTTTGASVLTDIEIQPRGLLYWRSLTQWIGGMGIIVLTVAIFPLLGIGGIELFAAEAPGPTSDKLHPRISETAKRLWFIYVGLTVAEGIVLFVAGMSPFEAINHALTTMATGGFSTRNASAAAFPPLIQYILIVFMFLAGVNYTVLYLSLKRRWSEVWQSDELKAYIGLVVVVSLFFTGRIWYITGVPLEQSFRDSMFQVVSLVTTTGYVSADYTSWTPSLTMICFVLLFLGACAGSTAGGIKIIRNLVFFKNSFLEFKRIIHPQAIIPLRLNGQIVPGRIITHIFNFLLLYLILFVIGSVVLSMLGLDFQTSVGAMATSLGNVGPGIGGVGPVDNFAWLSDPVKLFLSFVMIVGRLEIFTVLVLFTPYFWRLN</sequence>
<feature type="binding site" evidence="12">
    <location>
        <position position="124"/>
    </location>
    <ligand>
        <name>K(+)</name>
        <dbReference type="ChEBI" id="CHEBI:29103"/>
    </ligand>
</feature>
<dbReference type="AlphaFoldDB" id="A0A840DZX7"/>
<keyword evidence="8 12" id="KW-0630">Potassium</keyword>
<feature type="transmembrane region" description="Helical" evidence="13">
    <location>
        <begin position="405"/>
        <end position="428"/>
    </location>
</feature>
<evidence type="ECO:0000313" key="15">
    <source>
        <dbReference type="Proteomes" id="UP000576209"/>
    </source>
</evidence>
<feature type="binding site" evidence="12">
    <location>
        <position position="443"/>
    </location>
    <ligand>
        <name>K(+)</name>
        <dbReference type="ChEBI" id="CHEBI:29103"/>
    </ligand>
</feature>
<evidence type="ECO:0000256" key="3">
    <source>
        <dbReference type="ARBA" id="ARBA00022448"/>
    </source>
</evidence>
<dbReference type="PANTHER" id="PTHR32024">
    <property type="entry name" value="TRK SYSTEM POTASSIUM UPTAKE PROTEIN TRKG-RELATED"/>
    <property type="match status" value="1"/>
</dbReference>
<reference evidence="14 15" key="1">
    <citation type="submission" date="2020-08" db="EMBL/GenBank/DDBJ databases">
        <title>Genomic Encyclopedia of Type Strains, Phase IV (KMG-IV): sequencing the most valuable type-strain genomes for metagenomic binning, comparative biology and taxonomic classification.</title>
        <authorList>
            <person name="Goeker M."/>
        </authorList>
    </citation>
    <scope>NUCLEOTIDE SEQUENCE [LARGE SCALE GENOMIC DNA]</scope>
    <source>
        <strain evidence="14 15">DSM 105137</strain>
    </source>
</reference>
<feature type="binding site" evidence="12">
    <location>
        <position position="326"/>
    </location>
    <ligand>
        <name>K(+)</name>
        <dbReference type="ChEBI" id="CHEBI:29103"/>
    </ligand>
</feature>
<dbReference type="PANTHER" id="PTHR32024:SF2">
    <property type="entry name" value="TRK SYSTEM POTASSIUM UPTAKE PROTEIN TRKG-RELATED"/>
    <property type="match status" value="1"/>
</dbReference>
<feature type="transmembrane region" description="Helical" evidence="13">
    <location>
        <begin position="341"/>
        <end position="362"/>
    </location>
</feature>
<dbReference type="GO" id="GO:0005886">
    <property type="term" value="C:plasma membrane"/>
    <property type="evidence" value="ECO:0007669"/>
    <property type="project" value="UniProtKB-SubCell"/>
</dbReference>
<evidence type="ECO:0000256" key="2">
    <source>
        <dbReference type="ARBA" id="ARBA00009137"/>
    </source>
</evidence>
<evidence type="ECO:0000256" key="1">
    <source>
        <dbReference type="ARBA" id="ARBA00004429"/>
    </source>
</evidence>
<feature type="transmembrane region" description="Helical" evidence="13">
    <location>
        <begin position="7"/>
        <end position="29"/>
    </location>
</feature>
<feature type="transmembrane region" description="Helical" evidence="13">
    <location>
        <begin position="81"/>
        <end position="103"/>
    </location>
</feature>
<dbReference type="EMBL" id="JACIFF010000003">
    <property type="protein sequence ID" value="MBB4078824.1"/>
    <property type="molecule type" value="Genomic_DNA"/>
</dbReference>
<keyword evidence="7 13" id="KW-0812">Transmembrane</keyword>
<dbReference type="GO" id="GO:0015379">
    <property type="term" value="F:potassium:chloride symporter activity"/>
    <property type="evidence" value="ECO:0007669"/>
    <property type="project" value="InterPro"/>
</dbReference>
<comment type="caution">
    <text evidence="14">The sequence shown here is derived from an EMBL/GenBank/DDBJ whole genome shotgun (WGS) entry which is preliminary data.</text>
</comment>
<comment type="subcellular location">
    <subcellularLocation>
        <location evidence="1">Cell inner membrane</location>
        <topology evidence="1">Multi-pass membrane protein</topology>
    </subcellularLocation>
</comment>
<comment type="similarity">
    <text evidence="2">Belongs to the TrkH potassium transport family.</text>
</comment>
<evidence type="ECO:0000256" key="9">
    <source>
        <dbReference type="ARBA" id="ARBA00022989"/>
    </source>
</evidence>
<feature type="transmembrane region" description="Helical" evidence="13">
    <location>
        <begin position="466"/>
        <end position="491"/>
    </location>
</feature>
<protein>
    <submittedName>
        <fullName evidence="14">Trk system potassium uptake protein TrkH</fullName>
    </submittedName>
</protein>
<evidence type="ECO:0000256" key="12">
    <source>
        <dbReference type="PIRSR" id="PIRSR006247-1"/>
    </source>
</evidence>
<keyword evidence="5" id="KW-0997">Cell inner membrane</keyword>
<evidence type="ECO:0000256" key="8">
    <source>
        <dbReference type="ARBA" id="ARBA00022958"/>
    </source>
</evidence>
<organism evidence="14 15">
    <name type="scientific">Neolewinella aquimaris</name>
    <dbReference type="NCBI Taxonomy" id="1835722"/>
    <lineage>
        <taxon>Bacteria</taxon>
        <taxon>Pseudomonadati</taxon>
        <taxon>Bacteroidota</taxon>
        <taxon>Saprospiria</taxon>
        <taxon>Saprospirales</taxon>
        <taxon>Lewinellaceae</taxon>
        <taxon>Neolewinella</taxon>
    </lineage>
</organism>
<evidence type="ECO:0000256" key="7">
    <source>
        <dbReference type="ARBA" id="ARBA00022692"/>
    </source>
</evidence>
<evidence type="ECO:0000256" key="13">
    <source>
        <dbReference type="SAM" id="Phobius"/>
    </source>
</evidence>
<keyword evidence="9 13" id="KW-1133">Transmembrane helix</keyword>
<feature type="binding site" evidence="12">
    <location>
        <position position="444"/>
    </location>
    <ligand>
        <name>K(+)</name>
        <dbReference type="ChEBI" id="CHEBI:29103"/>
    </ligand>
</feature>
<dbReference type="InterPro" id="IPR004772">
    <property type="entry name" value="TrkH"/>
</dbReference>
<dbReference type="Proteomes" id="UP000576209">
    <property type="component" value="Unassembled WGS sequence"/>
</dbReference>
<dbReference type="PIRSF" id="PIRSF006247">
    <property type="entry name" value="TrkH"/>
    <property type="match status" value="1"/>
</dbReference>
<dbReference type="GO" id="GO:0046872">
    <property type="term" value="F:metal ion binding"/>
    <property type="evidence" value="ECO:0007669"/>
    <property type="project" value="UniProtKB-KW"/>
</dbReference>
<accession>A0A840DZX7</accession>
<feature type="transmembrane region" description="Helical" evidence="13">
    <location>
        <begin position="41"/>
        <end position="60"/>
    </location>
</feature>
<evidence type="ECO:0000256" key="10">
    <source>
        <dbReference type="ARBA" id="ARBA00023065"/>
    </source>
</evidence>
<keyword evidence="4" id="KW-1003">Cell membrane</keyword>
<keyword evidence="6" id="KW-0633">Potassium transport</keyword>
<proteinExistence type="inferred from homology"/>
<evidence type="ECO:0000256" key="6">
    <source>
        <dbReference type="ARBA" id="ARBA00022538"/>
    </source>
</evidence>
<feature type="transmembrane region" description="Helical" evidence="13">
    <location>
        <begin position="196"/>
        <end position="219"/>
    </location>
</feature>
<feature type="transmembrane region" description="Helical" evidence="13">
    <location>
        <begin position="282"/>
        <end position="303"/>
    </location>
</feature>